<sequence length="207" mass="22811">MQLLHIDSSINGDQSISRQLSQYITDAWCRQHPNTQVDYLDLAKHAPNHFNAASMALRNPAMTAEGGVDVEAESARTEELLTQFLSADVLVIGAPFYNFTIPSQLKAWIDRILQPGRTFRYSSEGPIGLAGGKKVWVASSRGGIYSNPVGQDLEHQESYLRVVFRFMGIEDVQFIHAEGIGKGPEASDQALSTAKAEVDRLLGIEIH</sequence>
<name>A0A9D2RJV8_9BURK</name>
<evidence type="ECO:0000259" key="7">
    <source>
        <dbReference type="Pfam" id="PF02525"/>
    </source>
</evidence>
<feature type="binding site" evidence="6">
    <location>
        <begin position="15"/>
        <end position="17"/>
    </location>
    <ligand>
        <name>FMN</name>
        <dbReference type="ChEBI" id="CHEBI:58210"/>
    </ligand>
</feature>
<dbReference type="InterPro" id="IPR003680">
    <property type="entry name" value="Flavodoxin_fold"/>
</dbReference>
<evidence type="ECO:0000256" key="1">
    <source>
        <dbReference type="ARBA" id="ARBA00022630"/>
    </source>
</evidence>
<evidence type="ECO:0000256" key="2">
    <source>
        <dbReference type="ARBA" id="ARBA00022643"/>
    </source>
</evidence>
<comment type="catalytic activity">
    <reaction evidence="5">
        <text>N,N-dimethyl-1,4-phenylenediamine + anthranilate + 2 NAD(+) = 2-(4-dimethylaminophenyl)diazenylbenzoate + 2 NADH + 2 H(+)</text>
        <dbReference type="Rhea" id="RHEA:55872"/>
        <dbReference type="ChEBI" id="CHEBI:15378"/>
        <dbReference type="ChEBI" id="CHEBI:15783"/>
        <dbReference type="ChEBI" id="CHEBI:16567"/>
        <dbReference type="ChEBI" id="CHEBI:57540"/>
        <dbReference type="ChEBI" id="CHEBI:57945"/>
        <dbReference type="ChEBI" id="CHEBI:71579"/>
        <dbReference type="EC" id="1.7.1.17"/>
    </reaction>
    <physiologicalReaction direction="right-to-left" evidence="5">
        <dbReference type="Rhea" id="RHEA:55874"/>
    </physiologicalReaction>
</comment>
<dbReference type="GO" id="GO:0016655">
    <property type="term" value="F:oxidoreductase activity, acting on NAD(P)H, quinone or similar compound as acceptor"/>
    <property type="evidence" value="ECO:0007669"/>
    <property type="project" value="InterPro"/>
</dbReference>
<comment type="caution">
    <text evidence="6">Lacks conserved residue(s) required for the propagation of feature annotation.</text>
</comment>
<reference evidence="8" key="2">
    <citation type="submission" date="2021-04" db="EMBL/GenBank/DDBJ databases">
        <authorList>
            <person name="Gilroy R."/>
        </authorList>
    </citation>
    <scope>NUCLEOTIDE SEQUENCE</scope>
    <source>
        <strain evidence="8">9264</strain>
    </source>
</reference>
<comment type="similarity">
    <text evidence="6">Belongs to the azoreductase type 1 family.</text>
</comment>
<protein>
    <recommendedName>
        <fullName evidence="6">FMN dependent NADH:quinone oxidoreductase</fullName>
        <ecNumber evidence="6">1.6.5.-</ecNumber>
    </recommendedName>
    <alternativeName>
        <fullName evidence="6">Azo-dye reductase</fullName>
    </alternativeName>
    <alternativeName>
        <fullName evidence="6">FMN-dependent NADH-azo compound oxidoreductase</fullName>
    </alternativeName>
    <alternativeName>
        <fullName evidence="6">FMN-dependent NADH-azoreductase</fullName>
        <ecNumber evidence="6">1.7.1.17</ecNumber>
    </alternativeName>
</protein>
<dbReference type="InterPro" id="IPR050104">
    <property type="entry name" value="FMN-dep_NADH:Q_OxRdtase_AzoR1"/>
</dbReference>
<gene>
    <name evidence="6" type="primary">azoR</name>
    <name evidence="8" type="ORF">H9906_05100</name>
</gene>
<dbReference type="EC" id="1.6.5.-" evidence="6"/>
<proteinExistence type="inferred from homology"/>
<reference evidence="8" key="1">
    <citation type="journal article" date="2021" name="PeerJ">
        <title>Extensive microbial diversity within the chicken gut microbiome revealed by metagenomics and culture.</title>
        <authorList>
            <person name="Gilroy R."/>
            <person name="Ravi A."/>
            <person name="Getino M."/>
            <person name="Pursley I."/>
            <person name="Horton D.L."/>
            <person name="Alikhan N.F."/>
            <person name="Baker D."/>
            <person name="Gharbi K."/>
            <person name="Hall N."/>
            <person name="Watson M."/>
            <person name="Adriaenssens E.M."/>
            <person name="Foster-Nyarko E."/>
            <person name="Jarju S."/>
            <person name="Secka A."/>
            <person name="Antonio M."/>
            <person name="Oren A."/>
            <person name="Chaudhuri R.R."/>
            <person name="La Ragione R."/>
            <person name="Hildebrand F."/>
            <person name="Pallen M.J."/>
        </authorList>
    </citation>
    <scope>NUCLEOTIDE SEQUENCE</scope>
    <source>
        <strain evidence="8">9264</strain>
    </source>
</reference>
<comment type="caution">
    <text evidence="8">The sequence shown here is derived from an EMBL/GenBank/DDBJ whole genome shotgun (WGS) entry which is preliminary data.</text>
</comment>
<keyword evidence="1 6" id="KW-0285">Flavoprotein</keyword>
<dbReference type="Gene3D" id="3.40.50.360">
    <property type="match status" value="1"/>
</dbReference>
<accession>A0A9D2RJV8</accession>
<dbReference type="EC" id="1.7.1.17" evidence="6"/>
<dbReference type="GO" id="GO:0010181">
    <property type="term" value="F:FMN binding"/>
    <property type="evidence" value="ECO:0007669"/>
    <property type="project" value="UniProtKB-UniRule"/>
</dbReference>
<evidence type="ECO:0000256" key="5">
    <source>
        <dbReference type="ARBA" id="ARBA00048542"/>
    </source>
</evidence>
<keyword evidence="2 6" id="KW-0288">FMN</keyword>
<dbReference type="GO" id="GO:0016652">
    <property type="term" value="F:oxidoreductase activity, acting on NAD(P)H as acceptor"/>
    <property type="evidence" value="ECO:0007669"/>
    <property type="project" value="UniProtKB-UniRule"/>
</dbReference>
<dbReference type="Proteomes" id="UP000823889">
    <property type="component" value="Unassembled WGS sequence"/>
</dbReference>
<comment type="cofactor">
    <cofactor evidence="6">
        <name>FMN</name>
        <dbReference type="ChEBI" id="CHEBI:58210"/>
    </cofactor>
    <text evidence="6">Binds 1 FMN per subunit.</text>
</comment>
<evidence type="ECO:0000313" key="9">
    <source>
        <dbReference type="Proteomes" id="UP000823889"/>
    </source>
</evidence>
<dbReference type="HAMAP" id="MF_01216">
    <property type="entry name" value="Azoreductase_type1"/>
    <property type="match status" value="1"/>
</dbReference>
<dbReference type="InterPro" id="IPR029039">
    <property type="entry name" value="Flavoprotein-like_sf"/>
</dbReference>
<feature type="domain" description="Flavodoxin-like fold" evidence="7">
    <location>
        <begin position="1"/>
        <end position="200"/>
    </location>
</feature>
<comment type="catalytic activity">
    <reaction evidence="6">
        <text>2 a quinone + NADH + H(+) = 2 a 1,4-benzosemiquinone + NAD(+)</text>
        <dbReference type="Rhea" id="RHEA:65952"/>
        <dbReference type="ChEBI" id="CHEBI:15378"/>
        <dbReference type="ChEBI" id="CHEBI:57540"/>
        <dbReference type="ChEBI" id="CHEBI:57945"/>
        <dbReference type="ChEBI" id="CHEBI:132124"/>
        <dbReference type="ChEBI" id="CHEBI:134225"/>
    </reaction>
</comment>
<organism evidence="8 9">
    <name type="scientific">Candidatus Paenalcaligenes intestinipullorum</name>
    <dbReference type="NCBI Taxonomy" id="2838718"/>
    <lineage>
        <taxon>Bacteria</taxon>
        <taxon>Pseudomonadati</taxon>
        <taxon>Pseudomonadota</taxon>
        <taxon>Betaproteobacteria</taxon>
        <taxon>Burkholderiales</taxon>
        <taxon>Alcaligenaceae</taxon>
        <taxon>Paenalcaligenes</taxon>
    </lineage>
</organism>
<evidence type="ECO:0000256" key="4">
    <source>
        <dbReference type="ARBA" id="ARBA00023027"/>
    </source>
</evidence>
<dbReference type="GO" id="GO:0009055">
    <property type="term" value="F:electron transfer activity"/>
    <property type="evidence" value="ECO:0007669"/>
    <property type="project" value="UniProtKB-UniRule"/>
</dbReference>
<dbReference type="PANTHER" id="PTHR43741">
    <property type="entry name" value="FMN-DEPENDENT NADH-AZOREDUCTASE 1"/>
    <property type="match status" value="1"/>
</dbReference>
<comment type="function">
    <text evidence="6">Quinone reductase that provides resistance to thiol-specific stress caused by electrophilic quinones.</text>
</comment>
<dbReference type="PANTHER" id="PTHR43741:SF4">
    <property type="entry name" value="FMN-DEPENDENT NADH:QUINONE OXIDOREDUCTASE"/>
    <property type="match status" value="1"/>
</dbReference>
<evidence type="ECO:0000256" key="6">
    <source>
        <dbReference type="HAMAP-Rule" id="MF_01216"/>
    </source>
</evidence>
<dbReference type="SUPFAM" id="SSF52218">
    <property type="entry name" value="Flavoproteins"/>
    <property type="match status" value="1"/>
</dbReference>
<comment type="function">
    <text evidence="6">Also exhibits azoreductase activity. Catalyzes the reductive cleavage of the azo bond in aromatic azo compounds to the corresponding amines.</text>
</comment>
<feature type="binding site" evidence="6">
    <location>
        <position position="9"/>
    </location>
    <ligand>
        <name>FMN</name>
        <dbReference type="ChEBI" id="CHEBI:58210"/>
    </ligand>
</feature>
<dbReference type="Pfam" id="PF02525">
    <property type="entry name" value="Flavodoxin_2"/>
    <property type="match status" value="1"/>
</dbReference>
<comment type="subunit">
    <text evidence="6">Homodimer.</text>
</comment>
<evidence type="ECO:0000313" key="8">
    <source>
        <dbReference type="EMBL" id="HJD44393.1"/>
    </source>
</evidence>
<keyword evidence="3 6" id="KW-0560">Oxidoreductase</keyword>
<dbReference type="InterPro" id="IPR023048">
    <property type="entry name" value="NADH:quinone_OxRdtase_FMN_depd"/>
</dbReference>
<evidence type="ECO:0000256" key="3">
    <source>
        <dbReference type="ARBA" id="ARBA00023002"/>
    </source>
</evidence>
<dbReference type="AlphaFoldDB" id="A0A9D2RJV8"/>
<keyword evidence="4 6" id="KW-0520">NAD</keyword>
<feature type="binding site" evidence="6">
    <location>
        <begin position="140"/>
        <end position="143"/>
    </location>
    <ligand>
        <name>FMN</name>
        <dbReference type="ChEBI" id="CHEBI:58210"/>
    </ligand>
</feature>
<dbReference type="EMBL" id="DWUQ01000104">
    <property type="protein sequence ID" value="HJD44393.1"/>
    <property type="molecule type" value="Genomic_DNA"/>
</dbReference>